<keyword evidence="1" id="KW-1133">Transmembrane helix</keyword>
<protein>
    <recommendedName>
        <fullName evidence="2">DUF1616 domain-containing protein</fullName>
    </recommendedName>
</protein>
<evidence type="ECO:0000256" key="1">
    <source>
        <dbReference type="SAM" id="Phobius"/>
    </source>
</evidence>
<feature type="transmembrane region" description="Helical" evidence="1">
    <location>
        <begin position="68"/>
        <end position="89"/>
    </location>
</feature>
<dbReference type="HOGENOM" id="CLU_686260_0_0_2"/>
<dbReference type="OrthoDB" id="82282at2157"/>
<dbReference type="RefSeq" id="WP_013644445.1">
    <property type="nucleotide sequence ID" value="NC_015216.1"/>
</dbReference>
<dbReference type="PROSITE" id="PS51257">
    <property type="entry name" value="PROKAR_LIPOPROTEIN"/>
    <property type="match status" value="1"/>
</dbReference>
<dbReference type="Pfam" id="PF07760">
    <property type="entry name" value="DUF1616"/>
    <property type="match status" value="2"/>
</dbReference>
<feature type="transmembrane region" description="Helical" evidence="1">
    <location>
        <begin position="32"/>
        <end position="56"/>
    </location>
</feature>
<gene>
    <name evidence="3" type="ordered locus">Metbo_0844</name>
</gene>
<dbReference type="GeneID" id="32167037"/>
<dbReference type="eggNOG" id="arCOG02884">
    <property type="taxonomic scope" value="Archaea"/>
</dbReference>
<proteinExistence type="predicted"/>
<organism evidence="3 4">
    <name type="scientific">Methanobacterium lacus (strain AL-21)</name>
    <dbReference type="NCBI Taxonomy" id="877455"/>
    <lineage>
        <taxon>Archaea</taxon>
        <taxon>Methanobacteriati</taxon>
        <taxon>Methanobacteriota</taxon>
        <taxon>Methanomada group</taxon>
        <taxon>Methanobacteria</taxon>
        <taxon>Methanobacteriales</taxon>
        <taxon>Methanobacteriaceae</taxon>
        <taxon>Methanobacterium</taxon>
    </lineage>
</organism>
<feature type="transmembrane region" description="Helical" evidence="1">
    <location>
        <begin position="192"/>
        <end position="212"/>
    </location>
</feature>
<dbReference type="EMBL" id="CP002551">
    <property type="protein sequence ID" value="ADZ09094.1"/>
    <property type="molecule type" value="Genomic_DNA"/>
</dbReference>
<feature type="transmembrane region" description="Helical" evidence="1">
    <location>
        <begin position="224"/>
        <end position="244"/>
    </location>
</feature>
<feature type="transmembrane region" description="Helical" evidence="1">
    <location>
        <begin position="7"/>
        <end position="26"/>
    </location>
</feature>
<feature type="domain" description="DUF1616" evidence="2">
    <location>
        <begin position="14"/>
        <end position="155"/>
    </location>
</feature>
<keyword evidence="1" id="KW-0472">Membrane</keyword>
<feature type="transmembrane region" description="Helical" evidence="1">
    <location>
        <begin position="256"/>
        <end position="276"/>
    </location>
</feature>
<reference evidence="3 4" key="2">
    <citation type="journal article" date="2014" name="Int. J. Syst. Evol. Microbiol.">
        <title>Methanobacterium paludis sp. nov. and a novel strain of Methanobacterium lacus isolated from northern peatlands.</title>
        <authorList>
            <person name="Cadillo-Quiroz H."/>
            <person name="Brauer S.L."/>
            <person name="Goodson N."/>
            <person name="Yavitt J.B."/>
            <person name="Zinder S.H."/>
        </authorList>
    </citation>
    <scope>NUCLEOTIDE SEQUENCE [LARGE SCALE GENOMIC DNA]</scope>
    <source>
        <strain evidence="3 4">AL-21</strain>
    </source>
</reference>
<reference evidence="4" key="1">
    <citation type="submission" date="2011-02" db="EMBL/GenBank/DDBJ databases">
        <title>Complete sequence of Methanobacterium sp. AL-21.</title>
        <authorList>
            <consortium name="US DOE Joint Genome Institute"/>
            <person name="Lucas S."/>
            <person name="Copeland A."/>
            <person name="Lapidus A."/>
            <person name="Cheng J.-F."/>
            <person name="Goodwin L."/>
            <person name="Pitluck S."/>
            <person name="Chertkov O."/>
            <person name="Detter J.C."/>
            <person name="Han C."/>
            <person name="Tapia R."/>
            <person name="Land M."/>
            <person name="Hauser L."/>
            <person name="Kyrpides N."/>
            <person name="Ivanova N."/>
            <person name="Mikhailova N."/>
            <person name="Pagani I."/>
            <person name="Cadillo-Quiroz H."/>
            <person name="Imachi H."/>
            <person name="Zinder S."/>
            <person name="Liu W."/>
            <person name="Woyke T."/>
        </authorList>
    </citation>
    <scope>NUCLEOTIDE SEQUENCE [LARGE SCALE GENOMIC DNA]</scope>
    <source>
        <strain evidence="4">AL-21</strain>
    </source>
</reference>
<dbReference type="AlphaFoldDB" id="F0TBL7"/>
<accession>F0TBL7</accession>
<evidence type="ECO:0000259" key="2">
    <source>
        <dbReference type="Pfam" id="PF07760"/>
    </source>
</evidence>
<evidence type="ECO:0000313" key="4">
    <source>
        <dbReference type="Proteomes" id="UP000007490"/>
    </source>
</evidence>
<feature type="transmembrane region" description="Helical" evidence="1">
    <location>
        <begin position="101"/>
        <end position="121"/>
    </location>
</feature>
<dbReference type="KEGG" id="mel:Metbo_0844"/>
<evidence type="ECO:0000313" key="3">
    <source>
        <dbReference type="EMBL" id="ADZ09094.1"/>
    </source>
</evidence>
<sequence>MINKLKYLDLILIFITTIACLSVIMNPTLTNYIFRIILIIMLILFLSGYSLIAVIYPRQNDLDLLERLALSFGFPLIGIAIVIVLTNLIPLSYFNFLKSNINMIIGALGLLTIVLIFIAIIRRKKAIQENKYIYSRVYEVKNAIKPDLYEKSGSKNEKELISRNKEHKVIKNEIDDKSNLETKKRKNIYPKFVSKDLLLILLTSVLTIIFIVTPKLNETFVRTFLGILLILFIPGYSLIAALFPKKGDLDGIERSALSFGLSIAITPIIGLMLNYTPWGIRLTPILISLSAFTLIMLLIAFIRRRRVPEGQKFYVNFGGTLSSIKNSFSGESKTGKFLSIILIITILMAISTTVFIILKPKQGESFTEFYILGPNGKASDYPTNLTLGQNGTVIIGIVNHEYQTANYELVVSSNGTVMSQQNITLTNGNQTQIPYSFTAGSAGYKNIEFLLYKLPDTTNVYRSLHLYVNMT</sequence>
<dbReference type="Proteomes" id="UP000007490">
    <property type="component" value="Chromosome"/>
</dbReference>
<feature type="transmembrane region" description="Helical" evidence="1">
    <location>
        <begin position="337"/>
        <end position="358"/>
    </location>
</feature>
<keyword evidence="1" id="KW-0812">Transmembrane</keyword>
<name>F0TBL7_METLA</name>
<feature type="domain" description="DUF1616" evidence="2">
    <location>
        <begin position="201"/>
        <end position="469"/>
    </location>
</feature>
<keyword evidence="4" id="KW-1185">Reference proteome</keyword>
<dbReference type="STRING" id="877455.Metbo_0844"/>
<feature type="transmembrane region" description="Helical" evidence="1">
    <location>
        <begin position="282"/>
        <end position="302"/>
    </location>
</feature>
<dbReference type="InterPro" id="IPR011674">
    <property type="entry name" value="DUF1616"/>
</dbReference>